<proteinExistence type="predicted"/>
<gene>
    <name evidence="1" type="ORF">PRVXT_002490</name>
</gene>
<dbReference type="AlphaFoldDB" id="A0AAU7VK30"/>
<reference evidence="1" key="2">
    <citation type="submission" date="2024-06" db="EMBL/GenBank/DDBJ databases">
        <authorList>
            <person name="Petrova K.O."/>
            <person name="Toshchakov S.V."/>
            <person name="Boltjanskaja Y.V."/>
            <person name="Kevbrin V."/>
        </authorList>
    </citation>
    <scope>NUCLEOTIDE SEQUENCE</scope>
    <source>
        <strain evidence="1">Z-910T</strain>
    </source>
</reference>
<organism evidence="1">
    <name type="scientific">Proteinivorax tanatarense</name>
    <dbReference type="NCBI Taxonomy" id="1260629"/>
    <lineage>
        <taxon>Bacteria</taxon>
        <taxon>Bacillati</taxon>
        <taxon>Bacillota</taxon>
        <taxon>Clostridia</taxon>
        <taxon>Eubacteriales</taxon>
        <taxon>Proteinivoracaceae</taxon>
        <taxon>Proteinivorax</taxon>
    </lineage>
</organism>
<sequence>MEWIKAIIEKHTKEDGTVDMDKATKEIPLVYHLVGATLLSLNR</sequence>
<dbReference type="EMBL" id="CP158367">
    <property type="protein sequence ID" value="XBX74448.1"/>
    <property type="molecule type" value="Genomic_DNA"/>
</dbReference>
<name>A0AAU7VK30_9FIRM</name>
<accession>A0AAU7VK30</accession>
<evidence type="ECO:0000313" key="1">
    <source>
        <dbReference type="EMBL" id="XBX74448.1"/>
    </source>
</evidence>
<dbReference type="RefSeq" id="WP_350343200.1">
    <property type="nucleotide sequence ID" value="NZ_CP158367.1"/>
</dbReference>
<reference evidence="1" key="1">
    <citation type="journal article" date="2013" name="Extremophiles">
        <title>Proteinivorax tanatarense gen. nov., sp. nov., an anaerobic, haloalkaliphilic, proteolytic bacterium isolated from a decaying algal bloom, and proposal of Proteinivoraceae fam. nov.</title>
        <authorList>
            <person name="Kevbrin V."/>
            <person name="Boltyanskaya Y."/>
            <person name="Zhilina T."/>
            <person name="Kolganova T."/>
            <person name="Lavrentjeva E."/>
            <person name="Kuznetsov B."/>
        </authorList>
    </citation>
    <scope>NUCLEOTIDE SEQUENCE</scope>
    <source>
        <strain evidence="1">Z-910T</strain>
    </source>
</reference>
<protein>
    <submittedName>
        <fullName evidence="1">Uncharacterized protein</fullName>
    </submittedName>
</protein>